<evidence type="ECO:0000313" key="8">
    <source>
        <dbReference type="Proteomes" id="UP001163821"/>
    </source>
</evidence>
<dbReference type="GO" id="GO:0006352">
    <property type="term" value="P:DNA-templated transcription initiation"/>
    <property type="evidence" value="ECO:0007669"/>
    <property type="project" value="InterPro"/>
</dbReference>
<evidence type="ECO:0000256" key="4">
    <source>
        <dbReference type="ARBA" id="ARBA00023163"/>
    </source>
</evidence>
<dbReference type="GO" id="GO:0016987">
    <property type="term" value="F:sigma factor activity"/>
    <property type="evidence" value="ECO:0007669"/>
    <property type="project" value="UniProtKB-KW"/>
</dbReference>
<dbReference type="Gene3D" id="1.10.10.10">
    <property type="entry name" value="Winged helix-like DNA-binding domain superfamily/Winged helix DNA-binding domain"/>
    <property type="match status" value="1"/>
</dbReference>
<evidence type="ECO:0000256" key="2">
    <source>
        <dbReference type="ARBA" id="ARBA00023015"/>
    </source>
</evidence>
<dbReference type="PANTHER" id="PTHR43133">
    <property type="entry name" value="RNA POLYMERASE ECF-TYPE SIGMA FACTO"/>
    <property type="match status" value="1"/>
</dbReference>
<organism evidence="7 8">
    <name type="scientific">Gaoshiqia sediminis</name>
    <dbReference type="NCBI Taxonomy" id="2986998"/>
    <lineage>
        <taxon>Bacteria</taxon>
        <taxon>Pseudomonadati</taxon>
        <taxon>Bacteroidota</taxon>
        <taxon>Bacteroidia</taxon>
        <taxon>Marinilabiliales</taxon>
        <taxon>Prolixibacteraceae</taxon>
        <taxon>Gaoshiqia</taxon>
    </lineage>
</organism>
<gene>
    <name evidence="7" type="ORF">N2K84_02710</name>
</gene>
<dbReference type="Pfam" id="PF08281">
    <property type="entry name" value="Sigma70_r4_2"/>
    <property type="match status" value="1"/>
</dbReference>
<sequence length="199" mass="23576">MQQAKPNIGKNILLQLKEGNPKAFNSIFRHYNQRLYFFALGYLKSEKEAEEIVQETFLKLWERREHLDLTLSFHAYLFKIAFNFIQKRLQRQVKDDELKHELADELVNFDQHTSNLVNYHHLLQHINRLIGQLPPRQAQILKLRKLDGYSTSEISDMLRLASKTVEAHLTAALKFLKEKLNAEKFDDLLLFVLTLQKKF</sequence>
<dbReference type="AlphaFoldDB" id="A0AA42C5J4"/>
<evidence type="ECO:0000256" key="1">
    <source>
        <dbReference type="ARBA" id="ARBA00010641"/>
    </source>
</evidence>
<dbReference type="NCBIfam" id="TIGR02937">
    <property type="entry name" value="sigma70-ECF"/>
    <property type="match status" value="1"/>
</dbReference>
<evidence type="ECO:0000256" key="3">
    <source>
        <dbReference type="ARBA" id="ARBA00023082"/>
    </source>
</evidence>
<accession>A0AA42C5J4</accession>
<dbReference type="InterPro" id="IPR036388">
    <property type="entry name" value="WH-like_DNA-bd_sf"/>
</dbReference>
<keyword evidence="3" id="KW-0731">Sigma factor</keyword>
<feature type="domain" description="RNA polymerase sigma factor 70 region 4 type 2" evidence="6">
    <location>
        <begin position="126"/>
        <end position="176"/>
    </location>
</feature>
<dbReference type="NCBIfam" id="TIGR02985">
    <property type="entry name" value="Sig70_bacteroi1"/>
    <property type="match status" value="1"/>
</dbReference>
<evidence type="ECO:0000313" key="7">
    <source>
        <dbReference type="EMBL" id="MCW0481624.1"/>
    </source>
</evidence>
<dbReference type="InterPro" id="IPR013325">
    <property type="entry name" value="RNA_pol_sigma_r2"/>
</dbReference>
<dbReference type="InterPro" id="IPR007627">
    <property type="entry name" value="RNA_pol_sigma70_r2"/>
</dbReference>
<dbReference type="Proteomes" id="UP001163821">
    <property type="component" value="Unassembled WGS sequence"/>
</dbReference>
<keyword evidence="8" id="KW-1185">Reference proteome</keyword>
<dbReference type="Gene3D" id="1.10.1740.10">
    <property type="match status" value="1"/>
</dbReference>
<evidence type="ECO:0000259" key="5">
    <source>
        <dbReference type="Pfam" id="PF04542"/>
    </source>
</evidence>
<evidence type="ECO:0000259" key="6">
    <source>
        <dbReference type="Pfam" id="PF08281"/>
    </source>
</evidence>
<dbReference type="Pfam" id="PF04542">
    <property type="entry name" value="Sigma70_r2"/>
    <property type="match status" value="1"/>
</dbReference>
<keyword evidence="4" id="KW-0804">Transcription</keyword>
<dbReference type="RefSeq" id="WP_282590233.1">
    <property type="nucleotide sequence ID" value="NZ_JAPAAF010000002.1"/>
</dbReference>
<dbReference type="PANTHER" id="PTHR43133:SF46">
    <property type="entry name" value="RNA POLYMERASE SIGMA-70 FACTOR ECF SUBFAMILY"/>
    <property type="match status" value="1"/>
</dbReference>
<protein>
    <submittedName>
        <fullName evidence="7">RNA polymerase sigma-70 factor</fullName>
    </submittedName>
</protein>
<dbReference type="SUPFAM" id="SSF88946">
    <property type="entry name" value="Sigma2 domain of RNA polymerase sigma factors"/>
    <property type="match status" value="1"/>
</dbReference>
<feature type="domain" description="RNA polymerase sigma-70 region 2" evidence="5">
    <location>
        <begin position="27"/>
        <end position="92"/>
    </location>
</feature>
<comment type="caution">
    <text evidence="7">The sequence shown here is derived from an EMBL/GenBank/DDBJ whole genome shotgun (WGS) entry which is preliminary data.</text>
</comment>
<dbReference type="InterPro" id="IPR014327">
    <property type="entry name" value="RNA_pol_sigma70_bacteroid"/>
</dbReference>
<dbReference type="InterPro" id="IPR014284">
    <property type="entry name" value="RNA_pol_sigma-70_dom"/>
</dbReference>
<reference evidence="7" key="1">
    <citation type="submission" date="2022-10" db="EMBL/GenBank/DDBJ databases">
        <title>Gaoshiqiia sediminis gen. nov., sp. nov., isolated from coastal sediment.</title>
        <authorList>
            <person name="Yu W.X."/>
            <person name="Mu D.S."/>
            <person name="Du J.Z."/>
            <person name="Liang Y.Q."/>
        </authorList>
    </citation>
    <scope>NUCLEOTIDE SEQUENCE</scope>
    <source>
        <strain evidence="7">A06</strain>
    </source>
</reference>
<comment type="similarity">
    <text evidence="1">Belongs to the sigma-70 factor family. ECF subfamily.</text>
</comment>
<dbReference type="GO" id="GO:0003677">
    <property type="term" value="F:DNA binding"/>
    <property type="evidence" value="ECO:0007669"/>
    <property type="project" value="InterPro"/>
</dbReference>
<dbReference type="InterPro" id="IPR013249">
    <property type="entry name" value="RNA_pol_sigma70_r4_t2"/>
</dbReference>
<dbReference type="InterPro" id="IPR039425">
    <property type="entry name" value="RNA_pol_sigma-70-like"/>
</dbReference>
<name>A0AA42C5J4_9BACT</name>
<keyword evidence="2" id="KW-0805">Transcription regulation</keyword>
<dbReference type="InterPro" id="IPR013324">
    <property type="entry name" value="RNA_pol_sigma_r3/r4-like"/>
</dbReference>
<dbReference type="SUPFAM" id="SSF88659">
    <property type="entry name" value="Sigma3 and sigma4 domains of RNA polymerase sigma factors"/>
    <property type="match status" value="1"/>
</dbReference>
<proteinExistence type="inferred from homology"/>
<dbReference type="EMBL" id="JAPAAF010000002">
    <property type="protein sequence ID" value="MCW0481624.1"/>
    <property type="molecule type" value="Genomic_DNA"/>
</dbReference>